<reference evidence="4 5" key="1">
    <citation type="submission" date="2016-11" db="EMBL/GenBank/DDBJ databases">
        <authorList>
            <person name="Jaros S."/>
            <person name="Januszkiewicz K."/>
            <person name="Wedrychowicz H."/>
        </authorList>
    </citation>
    <scope>NUCLEOTIDE SEQUENCE [LARGE SCALE GENOMIC DNA]</scope>
    <source>
        <strain evidence="4 5">DSM 29431</strain>
    </source>
</reference>
<dbReference type="EMBL" id="FQXC01000003">
    <property type="protein sequence ID" value="SHH66501.1"/>
    <property type="molecule type" value="Genomic_DNA"/>
</dbReference>
<dbReference type="OrthoDB" id="5489421at2"/>
<dbReference type="Gene3D" id="3.40.50.150">
    <property type="entry name" value="Vaccinia Virus protein VP39"/>
    <property type="match status" value="1"/>
</dbReference>
<dbReference type="CDD" id="cd02440">
    <property type="entry name" value="AdoMet_MTases"/>
    <property type="match status" value="1"/>
</dbReference>
<dbReference type="InterPro" id="IPR050210">
    <property type="entry name" value="tRNA_Adenine-N(6)_MTase"/>
</dbReference>
<evidence type="ECO:0000256" key="1">
    <source>
        <dbReference type="ARBA" id="ARBA00022603"/>
    </source>
</evidence>
<dbReference type="GO" id="GO:0003676">
    <property type="term" value="F:nucleic acid binding"/>
    <property type="evidence" value="ECO:0007669"/>
    <property type="project" value="InterPro"/>
</dbReference>
<evidence type="ECO:0000313" key="5">
    <source>
        <dbReference type="Proteomes" id="UP000184221"/>
    </source>
</evidence>
<organism evidence="4 5">
    <name type="scientific">Marivita hallyeonensis</name>
    <dbReference type="NCBI Taxonomy" id="996342"/>
    <lineage>
        <taxon>Bacteria</taxon>
        <taxon>Pseudomonadati</taxon>
        <taxon>Pseudomonadota</taxon>
        <taxon>Alphaproteobacteria</taxon>
        <taxon>Rhodobacterales</taxon>
        <taxon>Roseobacteraceae</taxon>
        <taxon>Marivita</taxon>
    </lineage>
</organism>
<dbReference type="InterPro" id="IPR007848">
    <property type="entry name" value="Small_mtfrase_dom"/>
</dbReference>
<evidence type="ECO:0000256" key="2">
    <source>
        <dbReference type="ARBA" id="ARBA00022691"/>
    </source>
</evidence>
<dbReference type="GO" id="GO:0032259">
    <property type="term" value="P:methylation"/>
    <property type="evidence" value="ECO:0007669"/>
    <property type="project" value="UniProtKB-KW"/>
</dbReference>
<feature type="domain" description="Methyltransferase small" evidence="3">
    <location>
        <begin position="38"/>
        <end position="131"/>
    </location>
</feature>
<evidence type="ECO:0000259" key="3">
    <source>
        <dbReference type="Pfam" id="PF05175"/>
    </source>
</evidence>
<dbReference type="PANTHER" id="PTHR47739:SF1">
    <property type="entry name" value="TRNA1(VAL) (ADENINE(37)-N6)-METHYLTRANSFERASE"/>
    <property type="match status" value="1"/>
</dbReference>
<protein>
    <submittedName>
        <fullName evidence="4">tRNA1(Val) A37 N6-methylase TrmN6</fullName>
    </submittedName>
</protein>
<proteinExistence type="predicted"/>
<gene>
    <name evidence="4" type="ORF">SAMN05443551_2801</name>
</gene>
<dbReference type="RefSeq" id="WP_072778323.1">
    <property type="nucleotide sequence ID" value="NZ_FQXC01000003.1"/>
</dbReference>
<sequence>MRTDPFAPEDLARDDFLGGAVRLWQPKKGYRAGADPVLLSATVPAVQGDAVLELGCGGGAALACLGARVPGIEATGVEMQPAYADLAQRNLDDNGISGTIHCADLMALPTAVKSRRFDHVLANPPYFEDLRAVAPTAPDRAVARSGALPLAKWVSVASKRLAPGGMATFIQRIDRLPELMSAFHDTLGALELWLIQPRTTRPARLFLLRGRKGARAAFISHPPLVLHRGEKHEKDGDSYTEAVSKVLRSAHPLPFPSQRRS</sequence>
<dbReference type="SUPFAM" id="SSF53335">
    <property type="entry name" value="S-adenosyl-L-methionine-dependent methyltransferases"/>
    <property type="match status" value="1"/>
</dbReference>
<dbReference type="InterPro" id="IPR002052">
    <property type="entry name" value="DNA_methylase_N6_adenine_CS"/>
</dbReference>
<dbReference type="STRING" id="996342.SAMN05443551_2801"/>
<dbReference type="Proteomes" id="UP000184221">
    <property type="component" value="Unassembled WGS sequence"/>
</dbReference>
<keyword evidence="2" id="KW-0949">S-adenosyl-L-methionine</keyword>
<keyword evidence="5" id="KW-1185">Reference proteome</keyword>
<evidence type="ECO:0000313" key="4">
    <source>
        <dbReference type="EMBL" id="SHH66501.1"/>
    </source>
</evidence>
<name>A0A1M5UU52_9RHOB</name>
<keyword evidence="1 4" id="KW-0808">Transferase</keyword>
<keyword evidence="1 4" id="KW-0489">Methyltransferase</keyword>
<dbReference type="InterPro" id="IPR029063">
    <property type="entry name" value="SAM-dependent_MTases_sf"/>
</dbReference>
<dbReference type="AlphaFoldDB" id="A0A1M5UU52"/>
<accession>A0A1M5UU52</accession>
<dbReference type="GO" id="GO:0008168">
    <property type="term" value="F:methyltransferase activity"/>
    <property type="evidence" value="ECO:0007669"/>
    <property type="project" value="UniProtKB-KW"/>
</dbReference>
<dbReference type="Pfam" id="PF05175">
    <property type="entry name" value="MTS"/>
    <property type="match status" value="1"/>
</dbReference>
<dbReference type="PANTHER" id="PTHR47739">
    <property type="entry name" value="TRNA1(VAL) (ADENINE(37)-N6)-METHYLTRANSFERASE"/>
    <property type="match status" value="1"/>
</dbReference>
<dbReference type="PROSITE" id="PS00092">
    <property type="entry name" value="N6_MTASE"/>
    <property type="match status" value="1"/>
</dbReference>